<accession>A0ABS0EYW9</accession>
<organism evidence="1 2">
    <name type="scientific">Herminiimonas contaminans</name>
    <dbReference type="NCBI Taxonomy" id="1111140"/>
    <lineage>
        <taxon>Bacteria</taxon>
        <taxon>Pseudomonadati</taxon>
        <taxon>Pseudomonadota</taxon>
        <taxon>Betaproteobacteria</taxon>
        <taxon>Burkholderiales</taxon>
        <taxon>Oxalobacteraceae</taxon>
        <taxon>Herminiimonas</taxon>
    </lineage>
</organism>
<comment type="caution">
    <text evidence="1">The sequence shown here is derived from an EMBL/GenBank/DDBJ whole genome shotgun (WGS) entry which is preliminary data.</text>
</comment>
<evidence type="ECO:0000313" key="1">
    <source>
        <dbReference type="EMBL" id="MBF8178813.1"/>
    </source>
</evidence>
<sequence>MMSTTQYLAPADQTIMESRREVYKGWKILVEISGASRYEDATVCMYAPRIVVTEQLSIGFRELDVATEHCFMTPAQCLQGGMMIARDFIDRRG</sequence>
<gene>
    <name evidence="1" type="ORF">IXC47_14080</name>
</gene>
<keyword evidence="2" id="KW-1185">Reference proteome</keyword>
<name>A0ABS0EYW9_9BURK</name>
<dbReference type="Proteomes" id="UP000657372">
    <property type="component" value="Unassembled WGS sequence"/>
</dbReference>
<dbReference type="EMBL" id="JADOEL010000012">
    <property type="protein sequence ID" value="MBF8178813.1"/>
    <property type="molecule type" value="Genomic_DNA"/>
</dbReference>
<dbReference type="RefSeq" id="WP_175625972.1">
    <property type="nucleotide sequence ID" value="NZ_JADOEL010000012.1"/>
</dbReference>
<evidence type="ECO:0000313" key="2">
    <source>
        <dbReference type="Proteomes" id="UP000657372"/>
    </source>
</evidence>
<reference evidence="1 2" key="1">
    <citation type="submission" date="2020-11" db="EMBL/GenBank/DDBJ databases">
        <title>WGS of Herminiimonas contaminans strain Marseille-Q4544 isolated from planarians Schmidtea mediterranea.</title>
        <authorList>
            <person name="Kangale L."/>
        </authorList>
    </citation>
    <scope>NUCLEOTIDE SEQUENCE [LARGE SCALE GENOMIC DNA]</scope>
    <source>
        <strain evidence="1 2">Marseille-Q4544</strain>
    </source>
</reference>
<proteinExistence type="predicted"/>
<protein>
    <submittedName>
        <fullName evidence="1">Uncharacterized protein</fullName>
    </submittedName>
</protein>